<name>A0A563VQD9_9CYAN</name>
<dbReference type="EMBL" id="CAACVJ010000126">
    <property type="protein sequence ID" value="VEP13682.1"/>
    <property type="molecule type" value="Genomic_DNA"/>
</dbReference>
<evidence type="ECO:0000256" key="1">
    <source>
        <dbReference type="SAM" id="MobiDB-lite"/>
    </source>
</evidence>
<dbReference type="OrthoDB" id="506196at2"/>
<gene>
    <name evidence="2" type="ORF">H1P_2110007</name>
</gene>
<feature type="region of interest" description="Disordered" evidence="1">
    <location>
        <begin position="1"/>
        <end position="22"/>
    </location>
</feature>
<keyword evidence="3" id="KW-1185">Reference proteome</keyword>
<organism evidence="2 3">
    <name type="scientific">Hyella patelloides LEGE 07179</name>
    <dbReference type="NCBI Taxonomy" id="945734"/>
    <lineage>
        <taxon>Bacteria</taxon>
        <taxon>Bacillati</taxon>
        <taxon>Cyanobacteriota</taxon>
        <taxon>Cyanophyceae</taxon>
        <taxon>Pleurocapsales</taxon>
        <taxon>Hyellaceae</taxon>
        <taxon>Hyella</taxon>
    </lineage>
</organism>
<evidence type="ECO:0000313" key="2">
    <source>
        <dbReference type="EMBL" id="VEP13682.1"/>
    </source>
</evidence>
<dbReference type="RefSeq" id="WP_144871905.1">
    <property type="nucleotide sequence ID" value="NZ_LR213959.1"/>
</dbReference>
<protein>
    <submittedName>
        <fullName evidence="2">Uncharacterized protein</fullName>
    </submittedName>
</protein>
<feature type="region of interest" description="Disordered" evidence="1">
    <location>
        <begin position="144"/>
        <end position="170"/>
    </location>
</feature>
<feature type="compositionally biased region" description="Polar residues" evidence="1">
    <location>
        <begin position="160"/>
        <end position="170"/>
    </location>
</feature>
<sequence>MNNLPNDGVPTKQTLPEAPEEVVSDRETAWLALDRISSQPESHLIKTQSTQTSKDMNIDHQLENDNTVVQTSQDMTIAQVANPVSQVENDNTVVQTSEDMTIAQVANPISQVENDNTVVQHSDSVIQNRADRTVVQYSDSPIHNSIHSSAEQKVNRAKSPLSTNLDRQSRRQNFSQPLISTIVRENRGNFRLFHPSMFRNVFRNMSRNMSRNIFGTSSSPISRSISITRRFLNSIWRKIGFKQPQSRLLLGSREKTLEQPSSNSLNRSTYNTVTSNEQLGSEQYQKKLRELDLCRLNFAKELARNGKFRKAIAEAEQISAMSYLFQDAQRLIQSWKQF</sequence>
<evidence type="ECO:0000313" key="3">
    <source>
        <dbReference type="Proteomes" id="UP000320055"/>
    </source>
</evidence>
<dbReference type="AlphaFoldDB" id="A0A563VQD9"/>
<dbReference type="Proteomes" id="UP000320055">
    <property type="component" value="Unassembled WGS sequence"/>
</dbReference>
<reference evidence="2 3" key="1">
    <citation type="submission" date="2019-01" db="EMBL/GenBank/DDBJ databases">
        <authorList>
            <person name="Brito A."/>
        </authorList>
    </citation>
    <scope>NUCLEOTIDE SEQUENCE [LARGE SCALE GENOMIC DNA]</scope>
    <source>
        <strain evidence="2">1</strain>
    </source>
</reference>
<accession>A0A563VQD9</accession>
<proteinExistence type="predicted"/>